<evidence type="ECO:0000256" key="6">
    <source>
        <dbReference type="ARBA" id="ARBA00022825"/>
    </source>
</evidence>
<dbReference type="PANTHER" id="PTHR42881">
    <property type="entry name" value="PROLYL ENDOPEPTIDASE"/>
    <property type="match status" value="1"/>
</dbReference>
<feature type="chain" id="PRO_5016268658" description="prolyl oligopeptidase" evidence="8">
    <location>
        <begin position="23"/>
        <end position="724"/>
    </location>
</feature>
<feature type="domain" description="Peptidase S9 prolyl oligopeptidase catalytic" evidence="9">
    <location>
        <begin position="504"/>
        <end position="716"/>
    </location>
</feature>
<accession>A0A327WTS4</accession>
<evidence type="ECO:0000256" key="1">
    <source>
        <dbReference type="ARBA" id="ARBA00001070"/>
    </source>
</evidence>
<dbReference type="InterPro" id="IPR051167">
    <property type="entry name" value="Prolyl_oligopep/macrocyclase"/>
</dbReference>
<dbReference type="Gene3D" id="2.130.10.120">
    <property type="entry name" value="Prolyl oligopeptidase, N-terminal domain"/>
    <property type="match status" value="1"/>
</dbReference>
<dbReference type="InterPro" id="IPR023302">
    <property type="entry name" value="Pept_S9A_N"/>
</dbReference>
<dbReference type="GO" id="GO:0070012">
    <property type="term" value="F:oligopeptidase activity"/>
    <property type="evidence" value="ECO:0007669"/>
    <property type="project" value="TreeGrafter"/>
</dbReference>
<dbReference type="InterPro" id="IPR002470">
    <property type="entry name" value="Peptidase_S9A"/>
</dbReference>
<dbReference type="InterPro" id="IPR001375">
    <property type="entry name" value="Peptidase_S9_cat"/>
</dbReference>
<keyword evidence="8" id="KW-0732">Signal</keyword>
<dbReference type="Pfam" id="PF02897">
    <property type="entry name" value="Peptidase_S9_N"/>
    <property type="match status" value="1"/>
</dbReference>
<comment type="caution">
    <text evidence="11">The sequence shown here is derived from an EMBL/GenBank/DDBJ whole genome shotgun (WGS) entry which is preliminary data.</text>
</comment>
<evidence type="ECO:0000256" key="5">
    <source>
        <dbReference type="ARBA" id="ARBA00022801"/>
    </source>
</evidence>
<dbReference type="GO" id="GO:0004252">
    <property type="term" value="F:serine-type endopeptidase activity"/>
    <property type="evidence" value="ECO:0007669"/>
    <property type="project" value="UniProtKB-EC"/>
</dbReference>
<feature type="compositionally biased region" description="Low complexity" evidence="7">
    <location>
        <begin position="23"/>
        <end position="40"/>
    </location>
</feature>
<keyword evidence="4" id="KW-0645">Protease</keyword>
<dbReference type="PROSITE" id="PS51257">
    <property type="entry name" value="PROKAR_LIPOPROTEIN"/>
    <property type="match status" value="1"/>
</dbReference>
<evidence type="ECO:0000259" key="9">
    <source>
        <dbReference type="Pfam" id="PF00326"/>
    </source>
</evidence>
<evidence type="ECO:0000256" key="2">
    <source>
        <dbReference type="ARBA" id="ARBA00005228"/>
    </source>
</evidence>
<feature type="region of interest" description="Disordered" evidence="7">
    <location>
        <begin position="22"/>
        <end position="45"/>
    </location>
</feature>
<feature type="domain" description="Peptidase S9A N-terminal" evidence="10">
    <location>
        <begin position="47"/>
        <end position="445"/>
    </location>
</feature>
<evidence type="ECO:0000259" key="10">
    <source>
        <dbReference type="Pfam" id="PF02897"/>
    </source>
</evidence>
<comment type="catalytic activity">
    <reaction evidence="1">
        <text>Hydrolysis of Pro-|-Xaa &gt;&gt; Ala-|-Xaa in oligopeptides.</text>
        <dbReference type="EC" id="3.4.21.26"/>
    </reaction>
</comment>
<dbReference type="Pfam" id="PF00326">
    <property type="entry name" value="Peptidase_S9"/>
    <property type="match status" value="1"/>
</dbReference>
<dbReference type="GO" id="GO:0005829">
    <property type="term" value="C:cytosol"/>
    <property type="evidence" value="ECO:0007669"/>
    <property type="project" value="TreeGrafter"/>
</dbReference>
<dbReference type="PRINTS" id="PR00862">
    <property type="entry name" value="PROLIGOPTASE"/>
</dbReference>
<dbReference type="EC" id="3.4.21.26" evidence="3"/>
<name>A0A327WTS4_9GAMM</name>
<dbReference type="GO" id="GO:0006508">
    <property type="term" value="P:proteolysis"/>
    <property type="evidence" value="ECO:0007669"/>
    <property type="project" value="UniProtKB-KW"/>
</dbReference>
<dbReference type="SUPFAM" id="SSF50993">
    <property type="entry name" value="Peptidase/esterase 'gauge' domain"/>
    <property type="match status" value="1"/>
</dbReference>
<comment type="similarity">
    <text evidence="2">Belongs to the peptidase S9A family.</text>
</comment>
<keyword evidence="5" id="KW-0378">Hydrolase</keyword>
<dbReference type="FunFam" id="3.40.50.1820:FF:000005">
    <property type="entry name" value="Prolyl endopeptidase"/>
    <property type="match status" value="1"/>
</dbReference>
<evidence type="ECO:0000256" key="7">
    <source>
        <dbReference type="SAM" id="MobiDB-lite"/>
    </source>
</evidence>
<dbReference type="EMBL" id="PIPK01000013">
    <property type="protein sequence ID" value="RUO20515.1"/>
    <property type="molecule type" value="Genomic_DNA"/>
</dbReference>
<dbReference type="Gene3D" id="3.40.50.1820">
    <property type="entry name" value="alpha/beta hydrolase"/>
    <property type="match status" value="1"/>
</dbReference>
<protein>
    <recommendedName>
        <fullName evidence="3">prolyl oligopeptidase</fullName>
        <ecNumber evidence="3">3.4.21.26</ecNumber>
    </recommendedName>
</protein>
<evidence type="ECO:0000313" key="14">
    <source>
        <dbReference type="Proteomes" id="UP000287865"/>
    </source>
</evidence>
<evidence type="ECO:0000256" key="4">
    <source>
        <dbReference type="ARBA" id="ARBA00022670"/>
    </source>
</evidence>
<reference evidence="11 13" key="2">
    <citation type="submission" date="2018-06" db="EMBL/GenBank/DDBJ databases">
        <title>Genomic Encyclopedia of Type Strains, Phase III (KMG-III): the genomes of soil and plant-associated and newly described type strains.</title>
        <authorList>
            <person name="Whitman W."/>
        </authorList>
    </citation>
    <scope>NUCLEOTIDE SEQUENCE [LARGE SCALE GENOMIC DNA]</scope>
    <source>
        <strain evidence="11 13">CGMCC 1.15366</strain>
    </source>
</reference>
<reference evidence="12 14" key="1">
    <citation type="journal article" date="2018" name="Front. Microbiol.">
        <title>Genome-Based Analysis Reveals the Taxonomy and Diversity of the Family Idiomarinaceae.</title>
        <authorList>
            <person name="Liu Y."/>
            <person name="Lai Q."/>
            <person name="Shao Z."/>
        </authorList>
    </citation>
    <scope>NUCLEOTIDE SEQUENCE [LARGE SCALE GENOMIC DNA]</scope>
    <source>
        <strain evidence="12 14">CF12-14</strain>
    </source>
</reference>
<evidence type="ECO:0000313" key="12">
    <source>
        <dbReference type="EMBL" id="RUO20515.1"/>
    </source>
</evidence>
<dbReference type="PROSITE" id="PS00708">
    <property type="entry name" value="PRO_ENDOPEP_SER"/>
    <property type="match status" value="1"/>
</dbReference>
<dbReference type="OrthoDB" id="9801421at2"/>
<sequence>MYKPVITLVAVAVIAACSPANDTQTQSSQVTSESTSQGSTMSVVSYPETRRGDTVDTYFDQQVADPFRWLEDDRSEETAAWVSAQNELTFDYLGQIEFRDDIRERIAQAWNFERVGAPFEEGDYTYFYRNDGLQNHFIVYRQQGDGEPEVFLDPNEFSEDGTTSLAGLSFSPDGSLAAYATSAGGSDWRTIYIIDTETMEFVGDPLVDVKFSGISWRGNEGVYYSKYNTPDGSRLSELTDQHMLYYHALNTPQAEDTLVFGGSDEQKHRYVSGRVTDDGRFLAISAANTTSGNKLFIVDLEADESELVTVVDNEDSNVGLLTNDGSTLFIQTNKDAPNNRLVQVDASAPSSDNWQDLIAETDNVLNVSRGAGYIFARYMVDAVSKIEQYDFAGNKVRDIELPGVGSAGGFSGKDDADTLYFSFTNYVTPASTFAFNPDTGDTELYFSPSVDFDPDNYVSEQVFYTSQDGTQIPMIISYRNDIERDGSNPTILYGYGGFNVSLTPSFSVTNAVWMDLGGIYAVPNIRGGGEYGRAWHEAGIQQNKQNVFDDFIAAAEYLIDNNYTSSEKLALRGGSNGGLLVGAVMTQRPELAQVAIPAVGVLDMLRYHTFTAGAGWAHDYGTSAQSEEMFEYLLGYSPLHNVEEGVNYPATMITTADHDDRVVPAHSFKFAAELQAKDGGQNPQLIRIDVNAGHGAGMPTSMIIDQAADVLSFTLFNMGVESLD</sequence>
<organism evidence="11 13">
    <name type="scientific">Aliidiomarina maris</name>
    <dbReference type="NCBI Taxonomy" id="531312"/>
    <lineage>
        <taxon>Bacteria</taxon>
        <taxon>Pseudomonadati</taxon>
        <taxon>Pseudomonadota</taxon>
        <taxon>Gammaproteobacteria</taxon>
        <taxon>Alteromonadales</taxon>
        <taxon>Idiomarinaceae</taxon>
        <taxon>Aliidiomarina</taxon>
    </lineage>
</organism>
<gene>
    <name evidence="11" type="ORF">B0I24_11338</name>
    <name evidence="12" type="ORF">CWE07_12165</name>
</gene>
<dbReference type="Proteomes" id="UP000249203">
    <property type="component" value="Unassembled WGS sequence"/>
</dbReference>
<dbReference type="SUPFAM" id="SSF53474">
    <property type="entry name" value="alpha/beta-Hydrolases"/>
    <property type="match status" value="1"/>
</dbReference>
<dbReference type="RefSeq" id="WP_111570140.1">
    <property type="nucleotide sequence ID" value="NZ_PIPK01000013.1"/>
</dbReference>
<evidence type="ECO:0000256" key="3">
    <source>
        <dbReference type="ARBA" id="ARBA00011897"/>
    </source>
</evidence>
<proteinExistence type="inferred from homology"/>
<dbReference type="PANTHER" id="PTHR42881:SF2">
    <property type="entry name" value="PROLYL ENDOPEPTIDASE"/>
    <property type="match status" value="1"/>
</dbReference>
<keyword evidence="14" id="KW-1185">Reference proteome</keyword>
<evidence type="ECO:0000256" key="8">
    <source>
        <dbReference type="SAM" id="SignalP"/>
    </source>
</evidence>
<dbReference type="InterPro" id="IPR029058">
    <property type="entry name" value="AB_hydrolase_fold"/>
</dbReference>
<dbReference type="AlphaFoldDB" id="A0A327WTS4"/>
<dbReference type="InterPro" id="IPR002471">
    <property type="entry name" value="Pept_S9_AS"/>
</dbReference>
<dbReference type="EMBL" id="QLMD01000013">
    <property type="protein sequence ID" value="RAJ94884.1"/>
    <property type="molecule type" value="Genomic_DNA"/>
</dbReference>
<evidence type="ECO:0000313" key="11">
    <source>
        <dbReference type="EMBL" id="RAJ94884.1"/>
    </source>
</evidence>
<feature type="signal peptide" evidence="8">
    <location>
        <begin position="1"/>
        <end position="22"/>
    </location>
</feature>
<evidence type="ECO:0000313" key="13">
    <source>
        <dbReference type="Proteomes" id="UP000249203"/>
    </source>
</evidence>
<keyword evidence="6" id="KW-0720">Serine protease</keyword>
<dbReference type="Proteomes" id="UP000287865">
    <property type="component" value="Unassembled WGS sequence"/>
</dbReference>